<protein>
    <submittedName>
        <fullName evidence="7">Lactase-phlorizin hydrolase-like</fullName>
    </submittedName>
</protein>
<keyword evidence="3" id="KW-0378">Hydrolase</keyword>
<keyword evidence="6" id="KW-1185">Reference proteome</keyword>
<dbReference type="PANTHER" id="PTHR10353">
    <property type="entry name" value="GLYCOSYL HYDROLASE"/>
    <property type="match status" value="1"/>
</dbReference>
<dbReference type="Proteomes" id="UP000322000">
    <property type="component" value="Chromosome 5"/>
</dbReference>
<dbReference type="Gene3D" id="3.20.20.80">
    <property type="entry name" value="Glycosidases"/>
    <property type="match status" value="2"/>
</dbReference>
<dbReference type="SUPFAM" id="SSF51445">
    <property type="entry name" value="(Trans)glycosidases"/>
    <property type="match status" value="2"/>
</dbReference>
<dbReference type="OrthoDB" id="65569at2759"/>
<name>A0A7E5VHE6_TRINI</name>
<sequence>VPVSFPPGFKFGAATASYQIEGGWNATDKGVSIWDRFVHEDPTRIPNNDNGDVACDSYNNWERDVEMAAELGLHFYRFSLSWSRILPTGFNKRISEDGVRYYNSLIDGLLARGIEPFVTLYHWDLPQPIQELSGWTNPLIAEWFAEYARVVYTLFGDRVKLWNTINEPIMVCDASYNTGSYAPGIKNSEIAPYVCNKILLLAHAKAWRIYDKEFKPRYHGKSAFFFEIQLRRLLSFLSIILRKRISSIAQHQQKLTKLFSFSGKVSITNNLVWFEPASDEYKDLAELALQNFGGRYSHPIYSKEGGWPPGIEEVMAENSFKRGYSKSQFPAFTQEEKDLVRGTYDFYAFNHYTTRHIRKAKEGETFTAFPMGDAEDLDAISILPEGREIGATSWSVVYPEGMRHILVWLREQYGDIEFVIAENGFPTYGGLEDSNRVNYHKEYLEQILLAINDGVNVTHYTAWSLMDNFEWVDGYAPKFGLYEVDFTDPKRTRTPRQSAYYYASVIAQHSLDVSTEMDLILILNVFSALLAVSCTASNRTFPLGFKFGAATASYQIEGGWNATDKGESIWDRFVHEDPTRIPNNDNGDVACDSYNNWERDVEMAAELGLHFYRFSLSWSRILPTGFNNRISEDGVRYYNSLIDGLLARGIEPFVTLYHWDLPQPVQELSGWTNPLIVDWFADYARVAYALFGDRVKLWLTFNEPVVMCDGAYNTGLIAPGILNPDIGSYMCNKVLLMAHAKAWRIYDEEFKPKYHGKVSLANMWVWIEPATEDDKDLAELALQNLGGRYSHPIYSKEGGWPPGIEEVMAKNSFKKGYSKSQFPAFTKEEKDLVRGTYDFYCLNHYSTRFVRKAKEGETFGPFPIGDDEDIGGIMMLPENREVGASSGSVKYPEGMRRLLVWLKEHYGDIEYVIAENGFSTYAGLEDISRIGYHKDYLEQVLLAINDGVNVTHYTAWSLMDNFQWNDGYTYKFGLYEVDFTDPKRTRTPRQSAYYYASVIAQHSLDVATE</sequence>
<evidence type="ECO:0000313" key="7">
    <source>
        <dbReference type="RefSeq" id="XP_026727748.1"/>
    </source>
</evidence>
<dbReference type="Pfam" id="PF00232">
    <property type="entry name" value="Glyco_hydro_1"/>
    <property type="match status" value="3"/>
</dbReference>
<dbReference type="InterPro" id="IPR017853">
    <property type="entry name" value="GH"/>
</dbReference>
<dbReference type="PROSITE" id="PS00653">
    <property type="entry name" value="GLYCOSYL_HYDROL_F1_2"/>
    <property type="match status" value="2"/>
</dbReference>
<evidence type="ECO:0000256" key="2">
    <source>
        <dbReference type="ARBA" id="ARBA00011738"/>
    </source>
</evidence>
<feature type="non-terminal residue" evidence="7">
    <location>
        <position position="1"/>
    </location>
</feature>
<evidence type="ECO:0000256" key="3">
    <source>
        <dbReference type="ARBA" id="ARBA00022801"/>
    </source>
</evidence>
<gene>
    <name evidence="7" type="primary">LOC113493915</name>
</gene>
<dbReference type="FunFam" id="3.20.20.80:FF:000013">
    <property type="entry name" value="lactase-phlorizin hydrolase"/>
    <property type="match status" value="1"/>
</dbReference>
<organism evidence="6 7">
    <name type="scientific">Trichoplusia ni</name>
    <name type="common">Cabbage looper</name>
    <dbReference type="NCBI Taxonomy" id="7111"/>
    <lineage>
        <taxon>Eukaryota</taxon>
        <taxon>Metazoa</taxon>
        <taxon>Ecdysozoa</taxon>
        <taxon>Arthropoda</taxon>
        <taxon>Hexapoda</taxon>
        <taxon>Insecta</taxon>
        <taxon>Pterygota</taxon>
        <taxon>Neoptera</taxon>
        <taxon>Endopterygota</taxon>
        <taxon>Lepidoptera</taxon>
        <taxon>Glossata</taxon>
        <taxon>Ditrysia</taxon>
        <taxon>Noctuoidea</taxon>
        <taxon>Noctuidae</taxon>
        <taxon>Plusiinae</taxon>
        <taxon>Trichoplusia</taxon>
    </lineage>
</organism>
<comment type="similarity">
    <text evidence="1">Belongs to the glycosyl hydrolase 1 family.</text>
</comment>
<evidence type="ECO:0000256" key="5">
    <source>
        <dbReference type="ARBA" id="ARBA00023295"/>
    </source>
</evidence>
<keyword evidence="4" id="KW-0325">Glycoprotein</keyword>
<dbReference type="InParanoid" id="A0A7E5VHE6"/>
<dbReference type="GO" id="GO:0005975">
    <property type="term" value="P:carbohydrate metabolic process"/>
    <property type="evidence" value="ECO:0007669"/>
    <property type="project" value="InterPro"/>
</dbReference>
<reference evidence="7" key="1">
    <citation type="submission" date="2025-08" db="UniProtKB">
        <authorList>
            <consortium name="RefSeq"/>
        </authorList>
    </citation>
    <scope>IDENTIFICATION</scope>
</reference>
<proteinExistence type="inferred from homology"/>
<comment type="subunit">
    <text evidence="2">Homodimer.</text>
</comment>
<evidence type="ECO:0000313" key="6">
    <source>
        <dbReference type="Proteomes" id="UP000322000"/>
    </source>
</evidence>
<dbReference type="PANTHER" id="PTHR10353:SF36">
    <property type="entry name" value="LP05116P"/>
    <property type="match status" value="1"/>
</dbReference>
<dbReference type="KEGG" id="tnl:113493915"/>
<dbReference type="RefSeq" id="XP_026727748.1">
    <property type="nucleotide sequence ID" value="XM_026871947.1"/>
</dbReference>
<dbReference type="PRINTS" id="PR00131">
    <property type="entry name" value="GLHYDRLASE1"/>
</dbReference>
<keyword evidence="5" id="KW-0326">Glycosidase</keyword>
<dbReference type="InterPro" id="IPR033132">
    <property type="entry name" value="GH_1_N_CS"/>
</dbReference>
<dbReference type="AlphaFoldDB" id="A0A7E5VHE6"/>
<dbReference type="GO" id="GO:0008422">
    <property type="term" value="F:beta-glucosidase activity"/>
    <property type="evidence" value="ECO:0007669"/>
    <property type="project" value="TreeGrafter"/>
</dbReference>
<evidence type="ECO:0000256" key="4">
    <source>
        <dbReference type="ARBA" id="ARBA00023180"/>
    </source>
</evidence>
<evidence type="ECO:0000256" key="1">
    <source>
        <dbReference type="ARBA" id="ARBA00010838"/>
    </source>
</evidence>
<dbReference type="InterPro" id="IPR001360">
    <property type="entry name" value="Glyco_hydro_1"/>
</dbReference>
<dbReference type="GeneID" id="113493915"/>
<accession>A0A7E5VHE6</accession>